<dbReference type="AlphaFoldDB" id="A0A7C4NMX8"/>
<accession>A0A7C4NMX8</accession>
<evidence type="ECO:0000313" key="3">
    <source>
        <dbReference type="EMBL" id="HGQ64906.1"/>
    </source>
</evidence>
<name>A0A7C4NMX8_9CREN</name>
<comment type="caution">
    <text evidence="3">The sequence shown here is derived from an EMBL/GenBank/DDBJ whole genome shotgun (WGS) entry which is preliminary data.</text>
</comment>
<evidence type="ECO:0000313" key="2">
    <source>
        <dbReference type="EMBL" id="HGQ35665.1"/>
    </source>
</evidence>
<evidence type="ECO:0000259" key="1">
    <source>
        <dbReference type="Pfam" id="PF24038"/>
    </source>
</evidence>
<dbReference type="InterPro" id="IPR036388">
    <property type="entry name" value="WH-like_DNA-bd_sf"/>
</dbReference>
<dbReference type="InterPro" id="IPR011991">
    <property type="entry name" value="ArsR-like_HTH"/>
</dbReference>
<dbReference type="Pfam" id="PF24038">
    <property type="entry name" value="DUF7347"/>
    <property type="match status" value="1"/>
</dbReference>
<protein>
    <submittedName>
        <fullName evidence="3">ArsR family transcriptional regulator</fullName>
    </submittedName>
</protein>
<sequence>MNMVSDSEDFEDKIYIALSHKLRRDIIKLLAERKKMAFSELMKELGVDDTGTLTFHLRKLVGLITKISSGEYTLTNLGKKAYDIMMNMERVETLEQHNIEQKDFYIASKVKEVKPREELKPDLIFVVDRINFVIDKQLLEHTKSQGKKLLVNDVITLEIAEDIDPQLFKETVDSISDIIMIKVPKHLRSIVELKSRDVLTIKEIDVGSRTLSSIPSTIISIGNIVSVIAEAVSSAIKFSATKFTKNIAKTLIYENVFSNIFSIECEIRGGKVKIFQWDGDEAKITIYRYGEGISRCNYDVDVKGSIMEVEVDGCEAEIALPKENISSLTIDAKGGYIEIEQKTTLNKFELGMKGGFTSAKLYNQKNLVFEALLRGGALNIILGYEDFEGVSCIGFELMGGYINANIAVPPNTKVTPSAQNFGGLLRINIDDDLKKLKESKRVIELESKVTGGFCDLRIRKTS</sequence>
<dbReference type="SUPFAM" id="SSF46785">
    <property type="entry name" value="Winged helix' DNA-binding domain"/>
    <property type="match status" value="1"/>
</dbReference>
<proteinExistence type="predicted"/>
<reference evidence="3" key="1">
    <citation type="journal article" date="2020" name="mSystems">
        <title>Genome- and Community-Level Interaction Insights into Carbon Utilization and Element Cycling Functions of Hydrothermarchaeota in Hydrothermal Sediment.</title>
        <authorList>
            <person name="Zhou Z."/>
            <person name="Liu Y."/>
            <person name="Xu W."/>
            <person name="Pan J."/>
            <person name="Luo Z.H."/>
            <person name="Li M."/>
        </authorList>
    </citation>
    <scope>NUCLEOTIDE SEQUENCE [LARGE SCALE GENOMIC DNA]</scope>
    <source>
        <strain evidence="3">SpSt-637</strain>
        <strain evidence="2">SpSt-667</strain>
    </source>
</reference>
<dbReference type="EMBL" id="DTBD01000058">
    <property type="protein sequence ID" value="HGQ64906.1"/>
    <property type="molecule type" value="Genomic_DNA"/>
</dbReference>
<dbReference type="EMBL" id="DTCK01000016">
    <property type="protein sequence ID" value="HGQ35665.1"/>
    <property type="molecule type" value="Genomic_DNA"/>
</dbReference>
<dbReference type="CDD" id="cd00090">
    <property type="entry name" value="HTH_ARSR"/>
    <property type="match status" value="1"/>
</dbReference>
<dbReference type="Gene3D" id="1.10.10.10">
    <property type="entry name" value="Winged helix-like DNA-binding domain superfamily/Winged helix DNA-binding domain"/>
    <property type="match status" value="1"/>
</dbReference>
<dbReference type="InterPro" id="IPR055771">
    <property type="entry name" value="DUF7347"/>
</dbReference>
<feature type="domain" description="DUF7347" evidence="1">
    <location>
        <begin position="13"/>
        <end position="83"/>
    </location>
</feature>
<gene>
    <name evidence="3" type="ORF">ENU08_06660</name>
    <name evidence="2" type="ORF">ENU41_03190</name>
</gene>
<dbReference type="InterPro" id="IPR036390">
    <property type="entry name" value="WH_DNA-bd_sf"/>
</dbReference>
<organism evidence="3">
    <name type="scientific">Ignisphaera aggregans</name>
    <dbReference type="NCBI Taxonomy" id="334771"/>
    <lineage>
        <taxon>Archaea</taxon>
        <taxon>Thermoproteota</taxon>
        <taxon>Thermoprotei</taxon>
        <taxon>Desulfurococcales</taxon>
        <taxon>Desulfurococcaceae</taxon>
        <taxon>Ignisphaera</taxon>
    </lineage>
</organism>